<evidence type="ECO:0000256" key="3">
    <source>
        <dbReference type="ARBA" id="ARBA00022448"/>
    </source>
</evidence>
<dbReference type="AlphaFoldDB" id="A0A2R6Q071"/>
<feature type="transmembrane region" description="Helical" evidence="7">
    <location>
        <begin position="110"/>
        <end position="130"/>
    </location>
</feature>
<evidence type="ECO:0000256" key="1">
    <source>
        <dbReference type="ARBA" id="ARBA00004141"/>
    </source>
</evidence>
<keyword evidence="6 7" id="KW-0472">Membrane</keyword>
<feature type="transmembrane region" description="Helical" evidence="7">
    <location>
        <begin position="12"/>
        <end position="32"/>
    </location>
</feature>
<comment type="similarity">
    <text evidence="2">Belongs to the CRT-like transporter family.</text>
</comment>
<evidence type="ECO:0000256" key="6">
    <source>
        <dbReference type="ARBA" id="ARBA00023136"/>
    </source>
</evidence>
<proteinExistence type="inferred from homology"/>
<keyword evidence="5 7" id="KW-1133">Transmembrane helix</keyword>
<feature type="transmembrane region" description="Helical" evidence="7">
    <location>
        <begin position="137"/>
        <end position="160"/>
    </location>
</feature>
<evidence type="ECO:0000256" key="7">
    <source>
        <dbReference type="SAM" id="Phobius"/>
    </source>
</evidence>
<sequence length="197" mass="21062">GSDTEQMLSGIDFVWPMLMIASSAFQAGASILKESVFVDAATRLKGKLLDIFVVNSFGSGFQALFVLLFLPFLSNMKGIPFSQLPLYIKSGASCFFNIGAHTLGCDGAPLLPLLFIVTNVAFNISLLSLLKISSAVLASLVAMSSVPISIYILSLPLPYLPEGVSLSSFFLFGSMILVVGLLLYNIPQPVKQSSKID</sequence>
<evidence type="ECO:0000256" key="5">
    <source>
        <dbReference type="ARBA" id="ARBA00022989"/>
    </source>
</evidence>
<dbReference type="OMA" id="CFINIGT"/>
<comment type="caution">
    <text evidence="8">The sequence shown here is derived from an EMBL/GenBank/DDBJ whole genome shotgun (WGS) entry which is preliminary data.</text>
</comment>
<reference evidence="9" key="2">
    <citation type="journal article" date="2018" name="BMC Genomics">
        <title>A manually annotated Actinidia chinensis var. chinensis (kiwifruit) genome highlights the challenges associated with draft genomes and gene prediction in plants.</title>
        <authorList>
            <person name="Pilkington S.M."/>
            <person name="Crowhurst R."/>
            <person name="Hilario E."/>
            <person name="Nardozza S."/>
            <person name="Fraser L."/>
            <person name="Peng Y."/>
            <person name="Gunaseelan K."/>
            <person name="Simpson R."/>
            <person name="Tahir J."/>
            <person name="Deroles S.C."/>
            <person name="Templeton K."/>
            <person name="Luo Z."/>
            <person name="Davy M."/>
            <person name="Cheng C."/>
            <person name="McNeilage M."/>
            <person name="Scaglione D."/>
            <person name="Liu Y."/>
            <person name="Zhang Q."/>
            <person name="Datson P."/>
            <person name="De Silva N."/>
            <person name="Gardiner S.E."/>
            <person name="Bassett H."/>
            <person name="Chagne D."/>
            <person name="McCallum J."/>
            <person name="Dzierzon H."/>
            <person name="Deng C."/>
            <person name="Wang Y.Y."/>
            <person name="Barron L."/>
            <person name="Manako K."/>
            <person name="Bowen J."/>
            <person name="Foster T.M."/>
            <person name="Erridge Z.A."/>
            <person name="Tiffin H."/>
            <person name="Waite C.N."/>
            <person name="Davies K.M."/>
            <person name="Grierson E.P."/>
            <person name="Laing W.A."/>
            <person name="Kirk R."/>
            <person name="Chen X."/>
            <person name="Wood M."/>
            <person name="Montefiori M."/>
            <person name="Brummell D.A."/>
            <person name="Schwinn K.E."/>
            <person name="Catanach A."/>
            <person name="Fullerton C."/>
            <person name="Li D."/>
            <person name="Meiyalaghan S."/>
            <person name="Nieuwenhuizen N."/>
            <person name="Read N."/>
            <person name="Prakash R."/>
            <person name="Hunter D."/>
            <person name="Zhang H."/>
            <person name="McKenzie M."/>
            <person name="Knabel M."/>
            <person name="Harris A."/>
            <person name="Allan A.C."/>
            <person name="Gleave A."/>
            <person name="Chen A."/>
            <person name="Janssen B.J."/>
            <person name="Plunkett B."/>
            <person name="Ampomah-Dwamena C."/>
            <person name="Voogd C."/>
            <person name="Leif D."/>
            <person name="Lafferty D."/>
            <person name="Souleyre E.J.F."/>
            <person name="Varkonyi-Gasic E."/>
            <person name="Gambi F."/>
            <person name="Hanley J."/>
            <person name="Yao J.L."/>
            <person name="Cheung J."/>
            <person name="David K.M."/>
            <person name="Warren B."/>
            <person name="Marsh K."/>
            <person name="Snowden K.C."/>
            <person name="Lin-Wang K."/>
            <person name="Brian L."/>
            <person name="Martinez-Sanchez M."/>
            <person name="Wang M."/>
            <person name="Ileperuma N."/>
            <person name="Macnee N."/>
            <person name="Campin R."/>
            <person name="McAtee P."/>
            <person name="Drummond R.S.M."/>
            <person name="Espley R.V."/>
            <person name="Ireland H.S."/>
            <person name="Wu R."/>
            <person name="Atkinson R.G."/>
            <person name="Karunairetnam S."/>
            <person name="Bulley S."/>
            <person name="Chunkath S."/>
            <person name="Hanley Z."/>
            <person name="Storey R."/>
            <person name="Thrimawithana A.H."/>
            <person name="Thomson S."/>
            <person name="David C."/>
            <person name="Testolin R."/>
            <person name="Huang H."/>
            <person name="Hellens R.P."/>
            <person name="Schaffer R.J."/>
        </authorList>
    </citation>
    <scope>NUCLEOTIDE SEQUENCE [LARGE SCALE GENOMIC DNA]</scope>
    <source>
        <strain evidence="9">cv. Red5</strain>
    </source>
</reference>
<gene>
    <name evidence="8" type="ORF">CEY00_Acc23879</name>
</gene>
<protein>
    <submittedName>
        <fullName evidence="8">Uncharacterized protein</fullName>
    </submittedName>
</protein>
<dbReference type="Gramene" id="PSR99816">
    <property type="protein sequence ID" value="PSR99816"/>
    <property type="gene ID" value="CEY00_Acc23879"/>
</dbReference>
<dbReference type="PANTHER" id="PTHR31326:SF1">
    <property type="entry name" value="PROTEIN CLT2, CHLOROPLASTIC"/>
    <property type="match status" value="1"/>
</dbReference>
<feature type="transmembrane region" description="Helical" evidence="7">
    <location>
        <begin position="52"/>
        <end position="74"/>
    </location>
</feature>
<accession>A0A2R6Q071</accession>
<evidence type="ECO:0000256" key="2">
    <source>
        <dbReference type="ARBA" id="ARBA00006690"/>
    </source>
</evidence>
<dbReference type="Proteomes" id="UP000241394">
    <property type="component" value="Chromosome LG21"/>
</dbReference>
<dbReference type="GO" id="GO:0016020">
    <property type="term" value="C:membrane"/>
    <property type="evidence" value="ECO:0007669"/>
    <property type="project" value="UniProtKB-SubCell"/>
</dbReference>
<comment type="subcellular location">
    <subcellularLocation>
        <location evidence="1">Membrane</location>
        <topology evidence="1">Multi-pass membrane protein</topology>
    </subcellularLocation>
</comment>
<keyword evidence="9" id="KW-1185">Reference proteome</keyword>
<dbReference type="PANTHER" id="PTHR31326">
    <property type="entry name" value="PROTEIN CLT2, CHLOROPLASTIC"/>
    <property type="match status" value="1"/>
</dbReference>
<feature type="transmembrane region" description="Helical" evidence="7">
    <location>
        <begin position="166"/>
        <end position="186"/>
    </location>
</feature>
<evidence type="ECO:0000256" key="4">
    <source>
        <dbReference type="ARBA" id="ARBA00022692"/>
    </source>
</evidence>
<organism evidence="8 9">
    <name type="scientific">Actinidia chinensis var. chinensis</name>
    <name type="common">Chinese soft-hair kiwi</name>
    <dbReference type="NCBI Taxonomy" id="1590841"/>
    <lineage>
        <taxon>Eukaryota</taxon>
        <taxon>Viridiplantae</taxon>
        <taxon>Streptophyta</taxon>
        <taxon>Embryophyta</taxon>
        <taxon>Tracheophyta</taxon>
        <taxon>Spermatophyta</taxon>
        <taxon>Magnoliopsida</taxon>
        <taxon>eudicotyledons</taxon>
        <taxon>Gunneridae</taxon>
        <taxon>Pentapetalae</taxon>
        <taxon>asterids</taxon>
        <taxon>Ericales</taxon>
        <taxon>Actinidiaceae</taxon>
        <taxon>Actinidia</taxon>
    </lineage>
</organism>
<evidence type="ECO:0000313" key="8">
    <source>
        <dbReference type="EMBL" id="PSR99816.1"/>
    </source>
</evidence>
<dbReference type="InParanoid" id="A0A2R6Q071"/>
<dbReference type="InterPro" id="IPR013936">
    <property type="entry name" value="CRT-like"/>
</dbReference>
<feature type="non-terminal residue" evidence="8">
    <location>
        <position position="1"/>
    </location>
</feature>
<dbReference type="EMBL" id="NKQK01000021">
    <property type="protein sequence ID" value="PSR99816.1"/>
    <property type="molecule type" value="Genomic_DNA"/>
</dbReference>
<dbReference type="Pfam" id="PF08627">
    <property type="entry name" value="CRT-like"/>
    <property type="match status" value="1"/>
</dbReference>
<keyword evidence="4 7" id="KW-0812">Transmembrane</keyword>
<name>A0A2R6Q071_ACTCC</name>
<reference evidence="8 9" key="1">
    <citation type="submission" date="2017-07" db="EMBL/GenBank/DDBJ databases">
        <title>An improved, manually edited Actinidia chinensis var. chinensis (kiwifruit) genome highlights the challenges associated with draft genomes and gene prediction in plants.</title>
        <authorList>
            <person name="Pilkington S."/>
            <person name="Crowhurst R."/>
            <person name="Hilario E."/>
            <person name="Nardozza S."/>
            <person name="Fraser L."/>
            <person name="Peng Y."/>
            <person name="Gunaseelan K."/>
            <person name="Simpson R."/>
            <person name="Tahir J."/>
            <person name="Deroles S."/>
            <person name="Templeton K."/>
            <person name="Luo Z."/>
            <person name="Davy M."/>
            <person name="Cheng C."/>
            <person name="Mcneilage M."/>
            <person name="Scaglione D."/>
            <person name="Liu Y."/>
            <person name="Zhang Q."/>
            <person name="Datson P."/>
            <person name="De Silva N."/>
            <person name="Gardiner S."/>
            <person name="Bassett H."/>
            <person name="Chagne D."/>
            <person name="Mccallum J."/>
            <person name="Dzierzon H."/>
            <person name="Deng C."/>
            <person name="Wang Y.-Y."/>
            <person name="Barron N."/>
            <person name="Manako K."/>
            <person name="Bowen J."/>
            <person name="Foster T."/>
            <person name="Erridge Z."/>
            <person name="Tiffin H."/>
            <person name="Waite C."/>
            <person name="Davies K."/>
            <person name="Grierson E."/>
            <person name="Laing W."/>
            <person name="Kirk R."/>
            <person name="Chen X."/>
            <person name="Wood M."/>
            <person name="Montefiori M."/>
            <person name="Brummell D."/>
            <person name="Schwinn K."/>
            <person name="Catanach A."/>
            <person name="Fullerton C."/>
            <person name="Li D."/>
            <person name="Meiyalaghan S."/>
            <person name="Nieuwenhuizen N."/>
            <person name="Read N."/>
            <person name="Prakash R."/>
            <person name="Hunter D."/>
            <person name="Zhang H."/>
            <person name="Mckenzie M."/>
            <person name="Knabel M."/>
            <person name="Harris A."/>
            <person name="Allan A."/>
            <person name="Chen A."/>
            <person name="Janssen B."/>
            <person name="Plunkett B."/>
            <person name="Dwamena C."/>
            <person name="Voogd C."/>
            <person name="Leif D."/>
            <person name="Lafferty D."/>
            <person name="Souleyre E."/>
            <person name="Varkonyi-Gasic E."/>
            <person name="Gambi F."/>
            <person name="Hanley J."/>
            <person name="Yao J.-L."/>
            <person name="Cheung J."/>
            <person name="David K."/>
            <person name="Warren B."/>
            <person name="Marsh K."/>
            <person name="Snowden K."/>
            <person name="Lin-Wang K."/>
            <person name="Brian L."/>
            <person name="Martinez-Sanchez M."/>
            <person name="Wang M."/>
            <person name="Ileperuma N."/>
            <person name="Macnee N."/>
            <person name="Campin R."/>
            <person name="Mcatee P."/>
            <person name="Drummond R."/>
            <person name="Espley R."/>
            <person name="Ireland H."/>
            <person name="Wu R."/>
            <person name="Atkinson R."/>
            <person name="Karunairetnam S."/>
            <person name="Bulley S."/>
            <person name="Chunkath S."/>
            <person name="Hanley Z."/>
            <person name="Storey R."/>
            <person name="Thrimawithana A."/>
            <person name="Thomson S."/>
            <person name="David C."/>
            <person name="Testolin R."/>
        </authorList>
    </citation>
    <scope>NUCLEOTIDE SEQUENCE [LARGE SCALE GENOMIC DNA]</scope>
    <source>
        <strain evidence="9">cv. Red5</strain>
        <tissue evidence="8">Young leaf</tissue>
    </source>
</reference>
<dbReference type="OrthoDB" id="416555at2759"/>
<dbReference type="STRING" id="1590841.A0A2R6Q071"/>
<evidence type="ECO:0000313" key="9">
    <source>
        <dbReference type="Proteomes" id="UP000241394"/>
    </source>
</evidence>
<keyword evidence="3" id="KW-0813">Transport</keyword>